<keyword evidence="2" id="KW-0813">Transport</keyword>
<sequence length="115" mass="12667">MITWLYTIHNAGVPLVCCGEKMKELVPNTVEASGEKHLPVAELSGSRLTVTVGAVEHPMADVHYIQWIFVETENGGQIRYLNPGQAPNVGFELGSEKPVAVYAYCNLHGLWMTKL</sequence>
<evidence type="ECO:0000259" key="6">
    <source>
        <dbReference type="Pfam" id="PF01880"/>
    </source>
</evidence>
<dbReference type="Pfam" id="PF01880">
    <property type="entry name" value="Desulfoferrodox"/>
    <property type="match status" value="1"/>
</dbReference>
<protein>
    <submittedName>
        <fullName evidence="7">Desulfoferrodoxin</fullName>
    </submittedName>
</protein>
<keyword evidence="3" id="KW-0479">Metal-binding</keyword>
<comment type="caution">
    <text evidence="7">The sequence shown here is derived from an EMBL/GenBank/DDBJ whole genome shotgun (WGS) entry which is preliminary data.</text>
</comment>
<evidence type="ECO:0000256" key="3">
    <source>
        <dbReference type="ARBA" id="ARBA00022723"/>
    </source>
</evidence>
<dbReference type="RefSeq" id="WP_097778394.1">
    <property type="nucleotide sequence ID" value="NZ_CABMES010000006.1"/>
</dbReference>
<evidence type="ECO:0000313" key="7">
    <source>
        <dbReference type="EMBL" id="PDX57836.1"/>
    </source>
</evidence>
<accession>A0A2A6Z8Z4</accession>
<keyword evidence="5" id="KW-0408">Iron</keyword>
<dbReference type="InterPro" id="IPR051233">
    <property type="entry name" value="Desulfoferrodoxin_SOR"/>
</dbReference>
<dbReference type="SUPFAM" id="SSF49367">
    <property type="entry name" value="Superoxide reductase-like"/>
    <property type="match status" value="1"/>
</dbReference>
<proteinExistence type="inferred from homology"/>
<keyword evidence="4" id="KW-0249">Electron transport</keyword>
<organism evidence="7 8">
    <name type="scientific">Faecalibacterium langellae</name>
    <dbReference type="NCBI Taxonomy" id="3435293"/>
    <lineage>
        <taxon>Bacteria</taxon>
        <taxon>Bacillati</taxon>
        <taxon>Bacillota</taxon>
        <taxon>Clostridia</taxon>
        <taxon>Eubacteriales</taxon>
        <taxon>Oscillospiraceae</taxon>
        <taxon>Faecalibacterium</taxon>
    </lineage>
</organism>
<evidence type="ECO:0000256" key="5">
    <source>
        <dbReference type="ARBA" id="ARBA00023004"/>
    </source>
</evidence>
<reference evidence="7 8" key="1">
    <citation type="journal article" date="2017" name="Front. Microbiol.">
        <title>New Insights into the Diversity of the Genus Faecalibacterium.</title>
        <authorList>
            <person name="Benevides L."/>
            <person name="Burman S."/>
            <person name="Martin R."/>
            <person name="Robert V."/>
            <person name="Thomas M."/>
            <person name="Miquel S."/>
            <person name="Chain F."/>
            <person name="Sokol H."/>
            <person name="Bermudez-Humaran L.G."/>
            <person name="Morrison M."/>
            <person name="Langella P."/>
            <person name="Azevedo V.A."/>
            <person name="Chatel J.M."/>
            <person name="Soares S."/>
        </authorList>
    </citation>
    <scope>NUCLEOTIDE SEQUENCE [LARGE SCALE GENOMIC DNA]</scope>
    <source>
        <strain evidence="8">CNCM I-4540</strain>
    </source>
</reference>
<feature type="domain" description="Desulfoferrodoxin ferrous iron-binding" evidence="6">
    <location>
        <begin position="30"/>
        <end position="113"/>
    </location>
</feature>
<evidence type="ECO:0000256" key="2">
    <source>
        <dbReference type="ARBA" id="ARBA00022448"/>
    </source>
</evidence>
<dbReference type="GO" id="GO:0005506">
    <property type="term" value="F:iron ion binding"/>
    <property type="evidence" value="ECO:0007669"/>
    <property type="project" value="InterPro"/>
</dbReference>
<name>A0A2A6Z8Z4_9FIRM</name>
<dbReference type="InterPro" id="IPR036073">
    <property type="entry name" value="Desulfoferrodoxin_Fe-bd_dom_sf"/>
</dbReference>
<comment type="similarity">
    <text evidence="1">Belongs to the desulfoferrodoxin family.</text>
</comment>
<dbReference type="AlphaFoldDB" id="A0A2A6Z8Z4"/>
<dbReference type="PANTHER" id="PTHR36541:SF1">
    <property type="entry name" value="SUPEROXIDE REDUCTASE-RELATED"/>
    <property type="match status" value="1"/>
</dbReference>
<dbReference type="PANTHER" id="PTHR36541">
    <property type="entry name" value="SUPEROXIDE REDUCTASE-RELATED"/>
    <property type="match status" value="1"/>
</dbReference>
<evidence type="ECO:0000313" key="8">
    <source>
        <dbReference type="Proteomes" id="UP000220752"/>
    </source>
</evidence>
<evidence type="ECO:0000256" key="1">
    <source>
        <dbReference type="ARBA" id="ARBA00005941"/>
    </source>
</evidence>
<dbReference type="GO" id="GO:0016491">
    <property type="term" value="F:oxidoreductase activity"/>
    <property type="evidence" value="ECO:0007669"/>
    <property type="project" value="InterPro"/>
</dbReference>
<evidence type="ECO:0000256" key="4">
    <source>
        <dbReference type="ARBA" id="ARBA00022982"/>
    </source>
</evidence>
<dbReference type="Gene3D" id="2.60.40.730">
    <property type="entry name" value="SOR catalytic domain"/>
    <property type="match status" value="1"/>
</dbReference>
<dbReference type="InterPro" id="IPR002742">
    <property type="entry name" value="Desulfoferrodoxin_Fe-bd_dom"/>
</dbReference>
<dbReference type="EMBL" id="NMTQ01000037">
    <property type="protein sequence ID" value="PDX57836.1"/>
    <property type="molecule type" value="Genomic_DNA"/>
</dbReference>
<keyword evidence="8" id="KW-1185">Reference proteome</keyword>
<dbReference type="Proteomes" id="UP000220752">
    <property type="component" value="Unassembled WGS sequence"/>
</dbReference>
<gene>
    <name evidence="7" type="ORF">CGS46_14620</name>
</gene>